<evidence type="ECO:0000313" key="1">
    <source>
        <dbReference type="EMBL" id="NQV66012.1"/>
    </source>
</evidence>
<evidence type="ECO:0000313" key="2">
    <source>
        <dbReference type="Proteomes" id="UP000754644"/>
    </source>
</evidence>
<dbReference type="GO" id="GO:0016887">
    <property type="term" value="F:ATP hydrolysis activity"/>
    <property type="evidence" value="ECO:0007669"/>
    <property type="project" value="TreeGrafter"/>
</dbReference>
<dbReference type="Proteomes" id="UP000754644">
    <property type="component" value="Unassembled WGS sequence"/>
</dbReference>
<sequence length="147" mass="16339">VAVAKEILGHEVILEISAFNVDKPPLDYFDLQERELGTQGYAMVFSNAPTFIEKSFVFPAATFVVGSDTIERIADPKYYGNLVANRDAALGLLQQRGHRFLVFGRSDGEGFIGLEHLELPPSLRAICDGVPEARFRIDLASRDLRQN</sequence>
<gene>
    <name evidence="1" type="ORF">HQ497_11675</name>
</gene>
<organism evidence="1 2">
    <name type="scientific">SAR86 cluster bacterium</name>
    <dbReference type="NCBI Taxonomy" id="2030880"/>
    <lineage>
        <taxon>Bacteria</taxon>
        <taxon>Pseudomonadati</taxon>
        <taxon>Pseudomonadota</taxon>
        <taxon>Gammaproteobacteria</taxon>
        <taxon>SAR86 cluster</taxon>
    </lineage>
</organism>
<dbReference type="PANTHER" id="PTHR31285:SF0">
    <property type="entry name" value="NICOTINAMIDE MONONUCLEOTIDE ADENYLYLTRANSFERASE"/>
    <property type="match status" value="1"/>
</dbReference>
<dbReference type="AlphaFoldDB" id="A0A972VZS6"/>
<reference evidence="1" key="1">
    <citation type="submission" date="2020-05" db="EMBL/GenBank/DDBJ databases">
        <title>Sulfur intermediates as new biogeochemical hubs in an aquatic model microbial ecosystem.</title>
        <authorList>
            <person name="Vigneron A."/>
        </authorList>
    </citation>
    <scope>NUCLEOTIDE SEQUENCE</scope>
    <source>
        <strain evidence="1">Bin.250</strain>
    </source>
</reference>
<dbReference type="EMBL" id="JABMOJ010000443">
    <property type="protein sequence ID" value="NQV66012.1"/>
    <property type="molecule type" value="Genomic_DNA"/>
</dbReference>
<dbReference type="GO" id="GO:0005737">
    <property type="term" value="C:cytoplasm"/>
    <property type="evidence" value="ECO:0007669"/>
    <property type="project" value="TreeGrafter"/>
</dbReference>
<name>A0A972VZS6_9GAMM</name>
<dbReference type="GO" id="GO:0000309">
    <property type="term" value="F:nicotinamide-nucleotide adenylyltransferase activity"/>
    <property type="evidence" value="ECO:0007669"/>
    <property type="project" value="TreeGrafter"/>
</dbReference>
<feature type="non-terminal residue" evidence="1">
    <location>
        <position position="1"/>
    </location>
</feature>
<accession>A0A972VZS6</accession>
<protein>
    <submittedName>
        <fullName evidence="1">Uncharacterized protein</fullName>
    </submittedName>
</protein>
<dbReference type="PANTHER" id="PTHR31285">
    <property type="entry name" value="NICOTINAMIDE MONONUCLEOTIDE ADENYLYLTRANSFERASE"/>
    <property type="match status" value="1"/>
</dbReference>
<proteinExistence type="predicted"/>
<comment type="caution">
    <text evidence="1">The sequence shown here is derived from an EMBL/GenBank/DDBJ whole genome shotgun (WGS) entry which is preliminary data.</text>
</comment>